<name>L7VPB7_THES1</name>
<gene>
    <name evidence="1" type="ordered locus">Cst_c13000</name>
</gene>
<evidence type="ECO:0000313" key="2">
    <source>
        <dbReference type="Proteomes" id="UP000011220"/>
    </source>
</evidence>
<organism evidence="1 2">
    <name type="scientific">Thermoclostridium stercorarium (strain ATCC 35414 / DSM 8532 / NCIMB 11754)</name>
    <name type="common">Clostridium stercorarium</name>
    <dbReference type="NCBI Taxonomy" id="1121335"/>
    <lineage>
        <taxon>Bacteria</taxon>
        <taxon>Bacillati</taxon>
        <taxon>Bacillota</taxon>
        <taxon>Clostridia</taxon>
        <taxon>Eubacteriales</taxon>
        <taxon>Oscillospiraceae</taxon>
        <taxon>Thermoclostridium</taxon>
    </lineage>
</organism>
<proteinExistence type="predicted"/>
<dbReference type="KEGG" id="css:Cst_c13000"/>
<reference evidence="1 2" key="1">
    <citation type="journal article" date="2013" name="Genome Announc.">
        <title>Complete genome sequence of Clostridium stercorarium subsp. stercorarium strain DSM 8532, a thermophilic degrader of plant cell wall fibers.</title>
        <authorList>
            <person name="Poehlein A."/>
            <person name="Zverlov V.V."/>
            <person name="Daniel R."/>
            <person name="Schwarz W.H."/>
            <person name="Liebl W."/>
        </authorList>
    </citation>
    <scope>NUCLEOTIDE SEQUENCE [LARGE SCALE GENOMIC DNA]</scope>
    <source>
        <strain evidence="2">ATCC 35414 / DSM 8532 / NCIMB 11754</strain>
    </source>
</reference>
<dbReference type="AlphaFoldDB" id="L7VPB7"/>
<dbReference type="PATRIC" id="fig|1121335.3.peg.1276"/>
<sequence length="42" mass="5102">MNNIKMKFYNFELAKIIKIYYDVVKIDYKPKIMCEYICGGME</sequence>
<accession>L7VPB7</accession>
<protein>
    <submittedName>
        <fullName evidence="1">Uncharacterized protein</fullName>
    </submittedName>
</protein>
<dbReference type="Proteomes" id="UP000011220">
    <property type="component" value="Chromosome"/>
</dbReference>
<dbReference type="EMBL" id="CP004044">
    <property type="protein sequence ID" value="AGC68291.1"/>
    <property type="molecule type" value="Genomic_DNA"/>
</dbReference>
<evidence type="ECO:0000313" key="1">
    <source>
        <dbReference type="EMBL" id="AGC68291.1"/>
    </source>
</evidence>
<keyword evidence="2" id="KW-1185">Reference proteome</keyword>